<dbReference type="Gene3D" id="3.40.50.2000">
    <property type="entry name" value="Glycogen Phosphorylase B"/>
    <property type="match status" value="1"/>
</dbReference>
<keyword evidence="1" id="KW-0677">Repeat</keyword>
<gene>
    <name evidence="4" type="ORF">FBZ89_106240</name>
</gene>
<name>A0A560FGV3_9PROT</name>
<evidence type="ECO:0000313" key="4">
    <source>
        <dbReference type="EMBL" id="TWB20836.1"/>
    </source>
</evidence>
<dbReference type="SMART" id="SM00028">
    <property type="entry name" value="TPR"/>
    <property type="match status" value="4"/>
</dbReference>
<dbReference type="Proteomes" id="UP000319859">
    <property type="component" value="Unassembled WGS sequence"/>
</dbReference>
<dbReference type="SUPFAM" id="SSF48452">
    <property type="entry name" value="TPR-like"/>
    <property type="match status" value="1"/>
</dbReference>
<organism evidence="4 5">
    <name type="scientific">Nitrospirillum amazonense</name>
    <dbReference type="NCBI Taxonomy" id="28077"/>
    <lineage>
        <taxon>Bacteria</taxon>
        <taxon>Pseudomonadati</taxon>
        <taxon>Pseudomonadota</taxon>
        <taxon>Alphaproteobacteria</taxon>
        <taxon>Rhodospirillales</taxon>
        <taxon>Azospirillaceae</taxon>
        <taxon>Nitrospirillum</taxon>
    </lineage>
</organism>
<evidence type="ECO:0000256" key="1">
    <source>
        <dbReference type="ARBA" id="ARBA00022737"/>
    </source>
</evidence>
<dbReference type="SUPFAM" id="SSF53756">
    <property type="entry name" value="UDP-Glycosyltransferase/glycogen phosphorylase"/>
    <property type="match status" value="1"/>
</dbReference>
<proteinExistence type="predicted"/>
<dbReference type="Gene3D" id="1.25.40.10">
    <property type="entry name" value="Tetratricopeptide repeat domain"/>
    <property type="match status" value="1"/>
</dbReference>
<dbReference type="InterPro" id="IPR019734">
    <property type="entry name" value="TPR_rpt"/>
</dbReference>
<sequence>MPENLTRPRNDERGGDAPPTGEAAGDDPSLAAAASLLAAGRADAAWVLCRPALAAGARTPGWLALAGRVLLALDRPAAAEPVLALAAATARPDEAADLGLFTLWGVALRRLGRVPQAEPVLRMALRLSPRDALCHSNLAAVLRALDRLAEAEDAARAALTLDPGLINGHVNLASILLAQGRPSLALAASRRALAAEPAQAEALYTQAAALQALGDLPGAAEAWAAGVQAHSTDARLVFGRANLDLARGDLAAGWAGYAARLAAEPQRFRAVPDLPAWRGQPLDRPLLIWREQGLGDELMFATCYAAAIAAAGSAVVRCDPRLVGLFSRAFPGAQVVAEARGQETGGEGAAPDPVEGRAVAQAAAGSLPGLLRGHLADFRGAAGYLRARDDLVPPWRRRLADLDGDGPRTLKVGLCWRSGLAVESRAGRQSDLADWTPLLALPGVTAITLMYGDTEGERAALRALAPRHFADLDQRDDLDGLAALLSCLDLVVTAPTATGELAGALGVPVWRLAGELDVTCLGTGARPWFPSMRVFRTGARDRRDVIHDMAGQVASGMRLGLVP</sequence>
<comment type="caution">
    <text evidence="4">The sequence shown here is derived from an EMBL/GenBank/DDBJ whole genome shotgun (WGS) entry which is preliminary data.</text>
</comment>
<evidence type="ECO:0000313" key="5">
    <source>
        <dbReference type="Proteomes" id="UP000319859"/>
    </source>
</evidence>
<dbReference type="PANTHER" id="PTHR45586:SF1">
    <property type="entry name" value="LIPOPOLYSACCHARIDE ASSEMBLY PROTEIN B"/>
    <property type="match status" value="1"/>
</dbReference>
<dbReference type="InterPro" id="IPR011990">
    <property type="entry name" value="TPR-like_helical_dom_sf"/>
</dbReference>
<keyword evidence="2" id="KW-0802">TPR repeat</keyword>
<evidence type="ECO:0000256" key="2">
    <source>
        <dbReference type="ARBA" id="ARBA00022803"/>
    </source>
</evidence>
<feature type="compositionally biased region" description="Basic and acidic residues" evidence="3">
    <location>
        <begin position="1"/>
        <end position="15"/>
    </location>
</feature>
<dbReference type="AlphaFoldDB" id="A0A560FGV3"/>
<dbReference type="InterPro" id="IPR051012">
    <property type="entry name" value="CellSynth/LPSAsmb/PSIAsmb"/>
</dbReference>
<dbReference type="PANTHER" id="PTHR45586">
    <property type="entry name" value="TPR REPEAT-CONTAINING PROTEIN PA4667"/>
    <property type="match status" value="1"/>
</dbReference>
<evidence type="ECO:0000256" key="3">
    <source>
        <dbReference type="SAM" id="MobiDB-lite"/>
    </source>
</evidence>
<dbReference type="Pfam" id="PF13432">
    <property type="entry name" value="TPR_16"/>
    <property type="match status" value="2"/>
</dbReference>
<accession>A0A560FGV3</accession>
<reference evidence="4 5" key="1">
    <citation type="submission" date="2019-06" db="EMBL/GenBank/DDBJ databases">
        <title>Genomic Encyclopedia of Type Strains, Phase IV (KMG-V): Genome sequencing to study the core and pangenomes of soil and plant-associated prokaryotes.</title>
        <authorList>
            <person name="Whitman W."/>
        </authorList>
    </citation>
    <scope>NUCLEOTIDE SEQUENCE [LARGE SCALE GENOMIC DNA]</scope>
    <source>
        <strain evidence="4 5">BR 11880</strain>
    </source>
</reference>
<dbReference type="EMBL" id="VITN01000006">
    <property type="protein sequence ID" value="TWB20836.1"/>
    <property type="molecule type" value="Genomic_DNA"/>
</dbReference>
<protein>
    <submittedName>
        <fullName evidence="4">Uncharacterized protein</fullName>
    </submittedName>
</protein>
<dbReference type="RefSeq" id="WP_186457325.1">
    <property type="nucleotide sequence ID" value="NZ_VITN01000006.1"/>
</dbReference>
<feature type="region of interest" description="Disordered" evidence="3">
    <location>
        <begin position="1"/>
        <end position="27"/>
    </location>
</feature>